<dbReference type="InterPro" id="IPR050109">
    <property type="entry name" value="HTH-type_TetR-like_transc_reg"/>
</dbReference>
<reference evidence="6 7" key="1">
    <citation type="submission" date="2019-03" db="EMBL/GenBank/DDBJ databases">
        <title>Genomic Encyclopedia of Type Strains, Phase IV (KMG-IV): sequencing the most valuable type-strain genomes for metagenomic binning, comparative biology and taxonomic classification.</title>
        <authorList>
            <person name="Goeker M."/>
        </authorList>
    </citation>
    <scope>NUCLEOTIDE SEQUENCE [LARGE SCALE GENOMIC DNA]</scope>
    <source>
        <strain evidence="6 7">DSM 9035</strain>
    </source>
</reference>
<feature type="DNA-binding region" description="H-T-H motif" evidence="4">
    <location>
        <begin position="37"/>
        <end position="56"/>
    </location>
</feature>
<dbReference type="PANTHER" id="PTHR30055:SF234">
    <property type="entry name" value="HTH-TYPE TRANSCRIPTIONAL REGULATOR BETI"/>
    <property type="match status" value="1"/>
</dbReference>
<evidence type="ECO:0000313" key="6">
    <source>
        <dbReference type="EMBL" id="TCT06713.1"/>
    </source>
</evidence>
<keyword evidence="7" id="KW-1185">Reference proteome</keyword>
<dbReference type="InterPro" id="IPR009057">
    <property type="entry name" value="Homeodomain-like_sf"/>
</dbReference>
<dbReference type="SUPFAM" id="SSF46689">
    <property type="entry name" value="Homeodomain-like"/>
    <property type="match status" value="1"/>
</dbReference>
<dbReference type="Pfam" id="PF00440">
    <property type="entry name" value="TetR_N"/>
    <property type="match status" value="1"/>
</dbReference>
<dbReference type="RefSeq" id="WP_165933643.1">
    <property type="nucleotide sequence ID" value="NZ_SMAI01000002.1"/>
</dbReference>
<keyword evidence="1" id="KW-0805">Transcription regulation</keyword>
<accession>A0A4R3M1W1</accession>
<keyword evidence="3" id="KW-0804">Transcription</keyword>
<evidence type="ECO:0000313" key="7">
    <source>
        <dbReference type="Proteomes" id="UP000294664"/>
    </source>
</evidence>
<dbReference type="Proteomes" id="UP000294664">
    <property type="component" value="Unassembled WGS sequence"/>
</dbReference>
<dbReference type="GO" id="GO:0000976">
    <property type="term" value="F:transcription cis-regulatory region binding"/>
    <property type="evidence" value="ECO:0007669"/>
    <property type="project" value="TreeGrafter"/>
</dbReference>
<dbReference type="PROSITE" id="PS50977">
    <property type="entry name" value="HTH_TETR_2"/>
    <property type="match status" value="1"/>
</dbReference>
<gene>
    <name evidence="6" type="ORF">EDC64_102192</name>
</gene>
<dbReference type="Pfam" id="PF17939">
    <property type="entry name" value="TetR_C_30"/>
    <property type="match status" value="1"/>
</dbReference>
<dbReference type="PANTHER" id="PTHR30055">
    <property type="entry name" value="HTH-TYPE TRANSCRIPTIONAL REGULATOR RUTR"/>
    <property type="match status" value="1"/>
</dbReference>
<organism evidence="6 7">
    <name type="scientific">Aquabacter spiritensis</name>
    <dbReference type="NCBI Taxonomy" id="933073"/>
    <lineage>
        <taxon>Bacteria</taxon>
        <taxon>Pseudomonadati</taxon>
        <taxon>Pseudomonadota</taxon>
        <taxon>Alphaproteobacteria</taxon>
        <taxon>Hyphomicrobiales</taxon>
        <taxon>Xanthobacteraceae</taxon>
        <taxon>Aquabacter</taxon>
    </lineage>
</organism>
<dbReference type="InterPro" id="IPR036271">
    <property type="entry name" value="Tet_transcr_reg_TetR-rel_C_sf"/>
</dbReference>
<dbReference type="InterPro" id="IPR001647">
    <property type="entry name" value="HTH_TetR"/>
</dbReference>
<evidence type="ECO:0000256" key="4">
    <source>
        <dbReference type="PROSITE-ProRule" id="PRU00335"/>
    </source>
</evidence>
<evidence type="ECO:0000256" key="1">
    <source>
        <dbReference type="ARBA" id="ARBA00023015"/>
    </source>
</evidence>
<keyword evidence="2 4" id="KW-0238">DNA-binding</keyword>
<sequence>MNRSEDTTAIPAADDPSGRLLDAAERLFAERGFNGVSVRTITAEAGVNLASAHYYYRTKLSLFRAVFERRVLPMNAERLARLEKAWPDRSLAPDLREVLEAFIGPTIIVSSEAGETFRRLSGLSSTDPAPEVRETVFGLYDEVAPLFVAALRKIRPDLGERDLLWRLKCIFGAMMFVRADNGRPEQLVGLPHAPVDAEEAMRHLIPYLASIFELPPVAPTKRRRK</sequence>
<evidence type="ECO:0000256" key="2">
    <source>
        <dbReference type="ARBA" id="ARBA00023125"/>
    </source>
</evidence>
<name>A0A4R3M1W1_9HYPH</name>
<dbReference type="InterPro" id="IPR041586">
    <property type="entry name" value="PsrA_TetR_C"/>
</dbReference>
<dbReference type="SUPFAM" id="SSF48498">
    <property type="entry name" value="Tetracyclin repressor-like, C-terminal domain"/>
    <property type="match status" value="1"/>
</dbReference>
<evidence type="ECO:0000256" key="3">
    <source>
        <dbReference type="ARBA" id="ARBA00023163"/>
    </source>
</evidence>
<evidence type="ECO:0000259" key="5">
    <source>
        <dbReference type="PROSITE" id="PS50977"/>
    </source>
</evidence>
<dbReference type="AlphaFoldDB" id="A0A4R3M1W1"/>
<protein>
    <submittedName>
        <fullName evidence="6">TetR family transcriptional regulator</fullName>
    </submittedName>
</protein>
<proteinExistence type="predicted"/>
<dbReference type="PRINTS" id="PR00455">
    <property type="entry name" value="HTHTETR"/>
</dbReference>
<dbReference type="GO" id="GO:0003700">
    <property type="term" value="F:DNA-binding transcription factor activity"/>
    <property type="evidence" value="ECO:0007669"/>
    <property type="project" value="TreeGrafter"/>
</dbReference>
<feature type="domain" description="HTH tetR-type" evidence="5">
    <location>
        <begin position="14"/>
        <end position="74"/>
    </location>
</feature>
<comment type="caution">
    <text evidence="6">The sequence shown here is derived from an EMBL/GenBank/DDBJ whole genome shotgun (WGS) entry which is preliminary data.</text>
</comment>
<dbReference type="EMBL" id="SMAI01000002">
    <property type="protein sequence ID" value="TCT06713.1"/>
    <property type="molecule type" value="Genomic_DNA"/>
</dbReference>
<dbReference type="Gene3D" id="1.10.357.10">
    <property type="entry name" value="Tetracycline Repressor, domain 2"/>
    <property type="match status" value="1"/>
</dbReference>